<feature type="transmembrane region" description="Helical" evidence="2">
    <location>
        <begin position="160"/>
        <end position="186"/>
    </location>
</feature>
<proteinExistence type="predicted"/>
<organism evidence="3 4">
    <name type="scientific">Bursaphelenchus okinawaensis</name>
    <dbReference type="NCBI Taxonomy" id="465554"/>
    <lineage>
        <taxon>Eukaryota</taxon>
        <taxon>Metazoa</taxon>
        <taxon>Ecdysozoa</taxon>
        <taxon>Nematoda</taxon>
        <taxon>Chromadorea</taxon>
        <taxon>Rhabditida</taxon>
        <taxon>Tylenchina</taxon>
        <taxon>Tylenchomorpha</taxon>
        <taxon>Aphelenchoidea</taxon>
        <taxon>Aphelenchoididae</taxon>
        <taxon>Bursaphelenchus</taxon>
    </lineage>
</organism>
<sequence>MPPLYHIYPLDVRFAIETDYAEESVECLVTFTITIEDCTVYRKEDTVVNREVKKFRVYMDESRRKLVMSENGKDVEIAECYYDFYYQGPIHVSLRSKVAEEQADCVITWDDKRTRIYFPRVRDIDYRVDPYDPTTTQRPDTLIVNNFTYTITHMKCQTRVFTMVMILVIMLLVMAMFVLCMGIVLYRLRSDLEGEAFYKSVESRMSSTTVSVRTMTEYKTQEDDLEYKEEREKESKSEDPKNKEVSI</sequence>
<evidence type="ECO:0000256" key="2">
    <source>
        <dbReference type="SAM" id="Phobius"/>
    </source>
</evidence>
<keyword evidence="4" id="KW-1185">Reference proteome</keyword>
<name>A0A811JSH5_9BILA</name>
<dbReference type="EMBL" id="CAJFDH010000001">
    <property type="protein sequence ID" value="CAD5206101.1"/>
    <property type="molecule type" value="Genomic_DNA"/>
</dbReference>
<gene>
    <name evidence="3" type="ORF">BOKJ2_LOCUS785</name>
</gene>
<accession>A0A811JSH5</accession>
<evidence type="ECO:0000313" key="4">
    <source>
        <dbReference type="Proteomes" id="UP000614601"/>
    </source>
</evidence>
<reference evidence="3" key="1">
    <citation type="submission" date="2020-09" db="EMBL/GenBank/DDBJ databases">
        <authorList>
            <person name="Kikuchi T."/>
        </authorList>
    </citation>
    <scope>NUCLEOTIDE SEQUENCE</scope>
    <source>
        <strain evidence="3">SH1</strain>
    </source>
</reference>
<keyword evidence="2" id="KW-1133">Transmembrane helix</keyword>
<dbReference type="Proteomes" id="UP000783686">
    <property type="component" value="Unassembled WGS sequence"/>
</dbReference>
<feature type="compositionally biased region" description="Basic and acidic residues" evidence="1">
    <location>
        <begin position="228"/>
        <end position="247"/>
    </location>
</feature>
<dbReference type="AlphaFoldDB" id="A0A811JSH5"/>
<dbReference type="EMBL" id="CAJFCW020000001">
    <property type="protein sequence ID" value="CAG9080508.1"/>
    <property type="molecule type" value="Genomic_DNA"/>
</dbReference>
<protein>
    <submittedName>
        <fullName evidence="3">Uncharacterized protein</fullName>
    </submittedName>
</protein>
<keyword evidence="2" id="KW-0472">Membrane</keyword>
<dbReference type="Proteomes" id="UP000614601">
    <property type="component" value="Unassembled WGS sequence"/>
</dbReference>
<evidence type="ECO:0000256" key="1">
    <source>
        <dbReference type="SAM" id="MobiDB-lite"/>
    </source>
</evidence>
<feature type="region of interest" description="Disordered" evidence="1">
    <location>
        <begin position="216"/>
        <end position="247"/>
    </location>
</feature>
<evidence type="ECO:0000313" key="3">
    <source>
        <dbReference type="EMBL" id="CAD5206101.1"/>
    </source>
</evidence>
<keyword evidence="2" id="KW-0812">Transmembrane</keyword>
<comment type="caution">
    <text evidence="3">The sequence shown here is derived from an EMBL/GenBank/DDBJ whole genome shotgun (WGS) entry which is preliminary data.</text>
</comment>